<comment type="caution">
    <text evidence="1">The sequence shown here is derived from an EMBL/GenBank/DDBJ whole genome shotgun (WGS) entry which is preliminary data.</text>
</comment>
<name>A0ABU7JSR5_9NOCA</name>
<proteinExistence type="predicted"/>
<sequence>MATCDTCGNEYDKTFTLTRENVTGTYDSFECAIHAMAPECAHCHCKIVGHGVEADGVMYCCAHCARKAGHGELADRA</sequence>
<protein>
    <recommendedName>
        <fullName evidence="3">Prokaryotic metallothionein</fullName>
    </recommendedName>
</protein>
<dbReference type="RefSeq" id="WP_330152486.1">
    <property type="nucleotide sequence ID" value="NZ_JAUZMZ010000067.1"/>
</dbReference>
<evidence type="ECO:0008006" key="3">
    <source>
        <dbReference type="Google" id="ProtNLM"/>
    </source>
</evidence>
<reference evidence="1 2" key="1">
    <citation type="submission" date="2023-08" db="EMBL/GenBank/DDBJ databases">
        <authorList>
            <person name="Girao M."/>
            <person name="Carvalho M.F."/>
        </authorList>
    </citation>
    <scope>NUCLEOTIDE SEQUENCE [LARGE SCALE GENOMIC DNA]</scope>
    <source>
        <strain evidence="1 2">CC-R104</strain>
    </source>
</reference>
<evidence type="ECO:0000313" key="2">
    <source>
        <dbReference type="Proteomes" id="UP001331936"/>
    </source>
</evidence>
<dbReference type="EMBL" id="JAUZMZ010000067">
    <property type="protein sequence ID" value="MEE2033071.1"/>
    <property type="molecule type" value="Genomic_DNA"/>
</dbReference>
<dbReference type="Proteomes" id="UP001331936">
    <property type="component" value="Unassembled WGS sequence"/>
</dbReference>
<gene>
    <name evidence="1" type="ORF">Q8814_13270</name>
</gene>
<keyword evidence="2" id="KW-1185">Reference proteome</keyword>
<evidence type="ECO:0000313" key="1">
    <source>
        <dbReference type="EMBL" id="MEE2033071.1"/>
    </source>
</evidence>
<organism evidence="1 2">
    <name type="scientific">Rhodococcus chondri</name>
    <dbReference type="NCBI Taxonomy" id="3065941"/>
    <lineage>
        <taxon>Bacteria</taxon>
        <taxon>Bacillati</taxon>
        <taxon>Actinomycetota</taxon>
        <taxon>Actinomycetes</taxon>
        <taxon>Mycobacteriales</taxon>
        <taxon>Nocardiaceae</taxon>
        <taxon>Rhodococcus</taxon>
    </lineage>
</organism>
<accession>A0ABU7JSR5</accession>